<dbReference type="SMART" id="SM00724">
    <property type="entry name" value="TLC"/>
    <property type="match status" value="1"/>
</dbReference>
<gene>
    <name evidence="8" type="primary">Fam57a</name>
    <name evidence="8" type="ORF">GTO95_0008529</name>
</gene>
<proteinExistence type="predicted"/>
<feature type="transmembrane region" description="Helical" evidence="6">
    <location>
        <begin position="184"/>
        <end position="208"/>
    </location>
</feature>
<feature type="transmembrane region" description="Helical" evidence="6">
    <location>
        <begin position="150"/>
        <end position="172"/>
    </location>
</feature>
<feature type="transmembrane region" description="Helical" evidence="6">
    <location>
        <begin position="228"/>
        <end position="246"/>
    </location>
</feature>
<dbReference type="EMBL" id="JAAWVO010004385">
    <property type="protein sequence ID" value="MBN3312128.1"/>
    <property type="molecule type" value="Genomic_DNA"/>
</dbReference>
<organism evidence="8 9">
    <name type="scientific">Atractosteus spatula</name>
    <name type="common">Alligator gar</name>
    <name type="synonym">Lepisosteus spatula</name>
    <dbReference type="NCBI Taxonomy" id="7917"/>
    <lineage>
        <taxon>Eukaryota</taxon>
        <taxon>Metazoa</taxon>
        <taxon>Chordata</taxon>
        <taxon>Craniata</taxon>
        <taxon>Vertebrata</taxon>
        <taxon>Euteleostomi</taxon>
        <taxon>Actinopterygii</taxon>
        <taxon>Neopterygii</taxon>
        <taxon>Holostei</taxon>
        <taxon>Semionotiformes</taxon>
        <taxon>Lepisosteidae</taxon>
        <taxon>Atractosteus</taxon>
    </lineage>
</organism>
<dbReference type="InterPro" id="IPR006634">
    <property type="entry name" value="TLC-dom"/>
</dbReference>
<feature type="domain" description="TLC" evidence="7">
    <location>
        <begin position="33"/>
        <end position="254"/>
    </location>
</feature>
<accession>A0A8J7T5U3</accession>
<keyword evidence="2 5" id="KW-0812">Transmembrane</keyword>
<dbReference type="InterPro" id="IPR050846">
    <property type="entry name" value="TLCD"/>
</dbReference>
<evidence type="ECO:0000256" key="5">
    <source>
        <dbReference type="PROSITE-ProRule" id="PRU00205"/>
    </source>
</evidence>
<evidence type="ECO:0000313" key="8">
    <source>
        <dbReference type="EMBL" id="MBN3312128.1"/>
    </source>
</evidence>
<name>A0A8J7T5U3_ATRSP</name>
<comment type="subcellular location">
    <subcellularLocation>
        <location evidence="1">Membrane</location>
        <topology evidence="1">Multi-pass membrane protein</topology>
    </subcellularLocation>
</comment>
<feature type="transmembrane region" description="Helical" evidence="6">
    <location>
        <begin position="123"/>
        <end position="144"/>
    </location>
</feature>
<evidence type="ECO:0000256" key="2">
    <source>
        <dbReference type="ARBA" id="ARBA00022692"/>
    </source>
</evidence>
<keyword evidence="4 5" id="KW-0472">Membrane</keyword>
<sequence>MLHVLLSGAFFFPGVFYLCRKVLAVCFKRWSDADVVLVSERLVSSVHAIMATTSGFIVVSSCDNVMTDRHWLATYFVWFAMSYMAYDLYAMYLSHWYRFRVKGHEEYKEHSFRTVNSFVRREFLLVLHHIVLLTILLPITLFFRRDLGDFFVGCLFTAELSTPFVSLGKILIQLGLQDCLLHKINGVMVLLSFFLCRILLFPYMYWVYGRHYGLPLYSAPFHLPLSCNLGTLCIMAPQVYWFVLLCRKGLRLYQRQAGKRPAAVTDTAQ</sequence>
<feature type="non-terminal residue" evidence="8">
    <location>
        <position position="269"/>
    </location>
</feature>
<dbReference type="PANTHER" id="PTHR13439">
    <property type="entry name" value="CT120 PROTEIN"/>
    <property type="match status" value="1"/>
</dbReference>
<feature type="transmembrane region" description="Helical" evidence="6">
    <location>
        <begin position="75"/>
        <end position="93"/>
    </location>
</feature>
<keyword evidence="3 6" id="KW-1133">Transmembrane helix</keyword>
<evidence type="ECO:0000256" key="4">
    <source>
        <dbReference type="ARBA" id="ARBA00023136"/>
    </source>
</evidence>
<reference evidence="8" key="1">
    <citation type="journal article" date="2021" name="Cell">
        <title>Tracing the genetic footprints of vertebrate landing in non-teleost ray-finned fishes.</title>
        <authorList>
            <person name="Bi X."/>
            <person name="Wang K."/>
            <person name="Yang L."/>
            <person name="Pan H."/>
            <person name="Jiang H."/>
            <person name="Wei Q."/>
            <person name="Fang M."/>
            <person name="Yu H."/>
            <person name="Zhu C."/>
            <person name="Cai Y."/>
            <person name="He Y."/>
            <person name="Gan X."/>
            <person name="Zeng H."/>
            <person name="Yu D."/>
            <person name="Zhu Y."/>
            <person name="Jiang H."/>
            <person name="Qiu Q."/>
            <person name="Yang H."/>
            <person name="Zhang Y.E."/>
            <person name="Wang W."/>
            <person name="Zhu M."/>
            <person name="He S."/>
            <person name="Zhang G."/>
        </authorList>
    </citation>
    <scope>NUCLEOTIDE SEQUENCE</scope>
    <source>
        <strain evidence="8">Allg_001</strain>
    </source>
</reference>
<dbReference type="GO" id="GO:0016020">
    <property type="term" value="C:membrane"/>
    <property type="evidence" value="ECO:0007669"/>
    <property type="project" value="UniProtKB-SubCell"/>
</dbReference>
<protein>
    <submittedName>
        <fullName evidence="8">FA57A protein</fullName>
    </submittedName>
</protein>
<feature type="non-terminal residue" evidence="8">
    <location>
        <position position="1"/>
    </location>
</feature>
<dbReference type="AlphaFoldDB" id="A0A8J7T5U3"/>
<evidence type="ECO:0000256" key="6">
    <source>
        <dbReference type="SAM" id="Phobius"/>
    </source>
</evidence>
<evidence type="ECO:0000259" key="7">
    <source>
        <dbReference type="PROSITE" id="PS50922"/>
    </source>
</evidence>
<dbReference type="GO" id="GO:0005783">
    <property type="term" value="C:endoplasmic reticulum"/>
    <property type="evidence" value="ECO:0007669"/>
    <property type="project" value="TreeGrafter"/>
</dbReference>
<dbReference type="GO" id="GO:0055088">
    <property type="term" value="P:lipid homeostasis"/>
    <property type="evidence" value="ECO:0007669"/>
    <property type="project" value="TreeGrafter"/>
</dbReference>
<dbReference type="PROSITE" id="PS50922">
    <property type="entry name" value="TLC"/>
    <property type="match status" value="1"/>
</dbReference>
<comment type="caution">
    <text evidence="8">The sequence shown here is derived from an EMBL/GenBank/DDBJ whole genome shotgun (WGS) entry which is preliminary data.</text>
</comment>
<dbReference type="PANTHER" id="PTHR13439:SF20">
    <property type="entry name" value="TLC DOMAIN-CONTAINING PROTEIN 3A"/>
    <property type="match status" value="1"/>
</dbReference>
<keyword evidence="9" id="KW-1185">Reference proteome</keyword>
<evidence type="ECO:0000256" key="1">
    <source>
        <dbReference type="ARBA" id="ARBA00004141"/>
    </source>
</evidence>
<evidence type="ECO:0000256" key="3">
    <source>
        <dbReference type="ARBA" id="ARBA00022989"/>
    </source>
</evidence>
<dbReference type="Pfam" id="PF03798">
    <property type="entry name" value="TRAM_LAG1_CLN8"/>
    <property type="match status" value="1"/>
</dbReference>
<evidence type="ECO:0000313" key="9">
    <source>
        <dbReference type="Proteomes" id="UP000736164"/>
    </source>
</evidence>
<dbReference type="Proteomes" id="UP000736164">
    <property type="component" value="Unassembled WGS sequence"/>
</dbReference>